<sequence length="276" mass="30119">MGQPSWAAREPHPALRPFVRRYIGYTQHDVTLPVHRGLPSGTITLVISLAGPMRMLDGPGSPATMQAAVGGLHLGPVLIAQDSFQHGLHVELNPIGLRALLGVPAAELTSDIVDLADLPTSWARVLPDRLAGLPDWPSRFALLDTELARTLRPVTLVTEVQWAWRRMAAGHGTAPVAELADEIGWSRRHFTARFGREVGLAPKQVARLMRFERAGALLRRGPRPLAEVALDAGYYDQAHLTNEWRAMAGCTPSEWIREELPFLQDVATGPDADSGP</sequence>
<dbReference type="GO" id="GO:0043565">
    <property type="term" value="F:sequence-specific DNA binding"/>
    <property type="evidence" value="ECO:0007669"/>
    <property type="project" value="InterPro"/>
</dbReference>
<evidence type="ECO:0000313" key="6">
    <source>
        <dbReference type="Proteomes" id="UP000295444"/>
    </source>
</evidence>
<keyword evidence="1" id="KW-0805">Transcription regulation</keyword>
<reference evidence="5 6" key="1">
    <citation type="submission" date="2019-03" db="EMBL/GenBank/DDBJ databases">
        <title>Genomic Encyclopedia of Type Strains, Phase IV (KMG-IV): sequencing the most valuable type-strain genomes for metagenomic binning, comparative biology and taxonomic classification.</title>
        <authorList>
            <person name="Goeker M."/>
        </authorList>
    </citation>
    <scope>NUCLEOTIDE SEQUENCE [LARGE SCALE GENOMIC DNA]</scope>
    <source>
        <strain evidence="5 6">DSM 45361</strain>
    </source>
</reference>
<dbReference type="Proteomes" id="UP000295444">
    <property type="component" value="Unassembled WGS sequence"/>
</dbReference>
<evidence type="ECO:0000259" key="4">
    <source>
        <dbReference type="PROSITE" id="PS01124"/>
    </source>
</evidence>
<dbReference type="InterPro" id="IPR046532">
    <property type="entry name" value="DUF6597"/>
</dbReference>
<dbReference type="GO" id="GO:0003700">
    <property type="term" value="F:DNA-binding transcription factor activity"/>
    <property type="evidence" value="ECO:0007669"/>
    <property type="project" value="InterPro"/>
</dbReference>
<name>A0A4R6SHY7_LABRH</name>
<protein>
    <submittedName>
        <fullName evidence="5">AraC family transcriptional regulator</fullName>
    </submittedName>
</protein>
<evidence type="ECO:0000256" key="1">
    <source>
        <dbReference type="ARBA" id="ARBA00023015"/>
    </source>
</evidence>
<dbReference type="InterPro" id="IPR050204">
    <property type="entry name" value="AraC_XylS_family_regulators"/>
</dbReference>
<evidence type="ECO:0000256" key="2">
    <source>
        <dbReference type="ARBA" id="ARBA00023125"/>
    </source>
</evidence>
<accession>A0A4R6SHY7</accession>
<dbReference type="AlphaFoldDB" id="A0A4R6SHY7"/>
<dbReference type="Pfam" id="PF12833">
    <property type="entry name" value="HTH_18"/>
    <property type="match status" value="1"/>
</dbReference>
<evidence type="ECO:0000313" key="5">
    <source>
        <dbReference type="EMBL" id="TDQ01435.1"/>
    </source>
</evidence>
<dbReference type="OrthoDB" id="2559672at2"/>
<evidence type="ECO:0000256" key="3">
    <source>
        <dbReference type="ARBA" id="ARBA00023163"/>
    </source>
</evidence>
<comment type="caution">
    <text evidence="5">The sequence shown here is derived from an EMBL/GenBank/DDBJ whole genome shotgun (WGS) entry which is preliminary data.</text>
</comment>
<gene>
    <name evidence="5" type="ORF">EV186_1021303</name>
</gene>
<dbReference type="PANTHER" id="PTHR46796">
    <property type="entry name" value="HTH-TYPE TRANSCRIPTIONAL ACTIVATOR RHAS-RELATED"/>
    <property type="match status" value="1"/>
</dbReference>
<keyword evidence="6" id="KW-1185">Reference proteome</keyword>
<dbReference type="RefSeq" id="WP_133850017.1">
    <property type="nucleotide sequence ID" value="NZ_SNXZ01000002.1"/>
</dbReference>
<dbReference type="Pfam" id="PF20240">
    <property type="entry name" value="DUF6597"/>
    <property type="match status" value="1"/>
</dbReference>
<dbReference type="SMART" id="SM00342">
    <property type="entry name" value="HTH_ARAC"/>
    <property type="match status" value="1"/>
</dbReference>
<proteinExistence type="predicted"/>
<dbReference type="PANTHER" id="PTHR46796:SF15">
    <property type="entry name" value="BLL1074 PROTEIN"/>
    <property type="match status" value="1"/>
</dbReference>
<dbReference type="InterPro" id="IPR018060">
    <property type="entry name" value="HTH_AraC"/>
</dbReference>
<keyword evidence="2" id="KW-0238">DNA-binding</keyword>
<dbReference type="SUPFAM" id="SSF46689">
    <property type="entry name" value="Homeodomain-like"/>
    <property type="match status" value="1"/>
</dbReference>
<feature type="domain" description="HTH araC/xylS-type" evidence="4">
    <location>
        <begin position="176"/>
        <end position="258"/>
    </location>
</feature>
<dbReference type="Gene3D" id="1.10.10.60">
    <property type="entry name" value="Homeodomain-like"/>
    <property type="match status" value="1"/>
</dbReference>
<dbReference type="InterPro" id="IPR009057">
    <property type="entry name" value="Homeodomain-like_sf"/>
</dbReference>
<dbReference type="PROSITE" id="PS01124">
    <property type="entry name" value="HTH_ARAC_FAMILY_2"/>
    <property type="match status" value="1"/>
</dbReference>
<keyword evidence="3" id="KW-0804">Transcription</keyword>
<dbReference type="EMBL" id="SNXZ01000002">
    <property type="protein sequence ID" value="TDQ01435.1"/>
    <property type="molecule type" value="Genomic_DNA"/>
</dbReference>
<organism evidence="5 6">
    <name type="scientific">Labedaea rhizosphaerae</name>
    <dbReference type="NCBI Taxonomy" id="598644"/>
    <lineage>
        <taxon>Bacteria</taxon>
        <taxon>Bacillati</taxon>
        <taxon>Actinomycetota</taxon>
        <taxon>Actinomycetes</taxon>
        <taxon>Pseudonocardiales</taxon>
        <taxon>Pseudonocardiaceae</taxon>
        <taxon>Labedaea</taxon>
    </lineage>
</organism>